<dbReference type="Gramene" id="mRNA:HanXRQr2_Chr01g0002581">
    <property type="protein sequence ID" value="mRNA:HanXRQr2_Chr01g0002581"/>
    <property type="gene ID" value="HanXRQr2_Chr01g0002581"/>
</dbReference>
<dbReference type="Proteomes" id="UP000215914">
    <property type="component" value="Unassembled WGS sequence"/>
</dbReference>
<dbReference type="AlphaFoldDB" id="A0A9K3JTM8"/>
<organism evidence="1 2">
    <name type="scientific">Helianthus annuus</name>
    <name type="common">Common sunflower</name>
    <dbReference type="NCBI Taxonomy" id="4232"/>
    <lineage>
        <taxon>Eukaryota</taxon>
        <taxon>Viridiplantae</taxon>
        <taxon>Streptophyta</taxon>
        <taxon>Embryophyta</taxon>
        <taxon>Tracheophyta</taxon>
        <taxon>Spermatophyta</taxon>
        <taxon>Magnoliopsida</taxon>
        <taxon>eudicotyledons</taxon>
        <taxon>Gunneridae</taxon>
        <taxon>Pentapetalae</taxon>
        <taxon>asterids</taxon>
        <taxon>campanulids</taxon>
        <taxon>Asterales</taxon>
        <taxon>Asteraceae</taxon>
        <taxon>Asteroideae</taxon>
        <taxon>Heliantheae alliance</taxon>
        <taxon>Heliantheae</taxon>
        <taxon>Helianthus</taxon>
    </lineage>
</organism>
<evidence type="ECO:0000313" key="1">
    <source>
        <dbReference type="EMBL" id="KAF5820465.1"/>
    </source>
</evidence>
<evidence type="ECO:0000313" key="2">
    <source>
        <dbReference type="Proteomes" id="UP000215914"/>
    </source>
</evidence>
<dbReference type="EMBL" id="MNCJ02000316">
    <property type="protein sequence ID" value="KAF5820465.1"/>
    <property type="molecule type" value="Genomic_DNA"/>
</dbReference>
<accession>A0A9K3JTM8</accession>
<sequence length="74" mass="8292">MTLIWHVSSGVALSTHLLSDGLIKFYNLVSTTESETKGTKMLKMTKIKKKKAASNELPTITLCQFLKMAKDGFW</sequence>
<gene>
    <name evidence="1" type="ORF">HanXRQr2_Chr01g0002581</name>
</gene>
<keyword evidence="2" id="KW-1185">Reference proteome</keyword>
<protein>
    <submittedName>
        <fullName evidence="1">Uncharacterized protein</fullName>
    </submittedName>
</protein>
<comment type="caution">
    <text evidence="1">The sequence shown here is derived from an EMBL/GenBank/DDBJ whole genome shotgun (WGS) entry which is preliminary data.</text>
</comment>
<reference evidence="1" key="1">
    <citation type="journal article" date="2017" name="Nature">
        <title>The sunflower genome provides insights into oil metabolism, flowering and Asterid evolution.</title>
        <authorList>
            <person name="Badouin H."/>
            <person name="Gouzy J."/>
            <person name="Grassa C.J."/>
            <person name="Murat F."/>
            <person name="Staton S.E."/>
            <person name="Cottret L."/>
            <person name="Lelandais-Briere C."/>
            <person name="Owens G.L."/>
            <person name="Carrere S."/>
            <person name="Mayjonade B."/>
            <person name="Legrand L."/>
            <person name="Gill N."/>
            <person name="Kane N.C."/>
            <person name="Bowers J.E."/>
            <person name="Hubner S."/>
            <person name="Bellec A."/>
            <person name="Berard A."/>
            <person name="Berges H."/>
            <person name="Blanchet N."/>
            <person name="Boniface M.C."/>
            <person name="Brunel D."/>
            <person name="Catrice O."/>
            <person name="Chaidir N."/>
            <person name="Claudel C."/>
            <person name="Donnadieu C."/>
            <person name="Faraut T."/>
            <person name="Fievet G."/>
            <person name="Helmstetter N."/>
            <person name="King M."/>
            <person name="Knapp S.J."/>
            <person name="Lai Z."/>
            <person name="Le Paslier M.C."/>
            <person name="Lippi Y."/>
            <person name="Lorenzon L."/>
            <person name="Mandel J.R."/>
            <person name="Marage G."/>
            <person name="Marchand G."/>
            <person name="Marquand E."/>
            <person name="Bret-Mestries E."/>
            <person name="Morien E."/>
            <person name="Nambeesan S."/>
            <person name="Nguyen T."/>
            <person name="Pegot-Espagnet P."/>
            <person name="Pouilly N."/>
            <person name="Raftis F."/>
            <person name="Sallet E."/>
            <person name="Schiex T."/>
            <person name="Thomas J."/>
            <person name="Vandecasteele C."/>
            <person name="Vares D."/>
            <person name="Vear F."/>
            <person name="Vautrin S."/>
            <person name="Crespi M."/>
            <person name="Mangin B."/>
            <person name="Burke J.M."/>
            <person name="Salse J."/>
            <person name="Munos S."/>
            <person name="Vincourt P."/>
            <person name="Rieseberg L.H."/>
            <person name="Langlade N.B."/>
        </authorList>
    </citation>
    <scope>NUCLEOTIDE SEQUENCE</scope>
    <source>
        <tissue evidence="1">Leaves</tissue>
    </source>
</reference>
<name>A0A9K3JTM8_HELAN</name>
<reference evidence="1" key="2">
    <citation type="submission" date="2020-06" db="EMBL/GenBank/DDBJ databases">
        <title>Helianthus annuus Genome sequencing and assembly Release 2.</title>
        <authorList>
            <person name="Gouzy J."/>
            <person name="Langlade N."/>
            <person name="Munos S."/>
        </authorList>
    </citation>
    <scope>NUCLEOTIDE SEQUENCE</scope>
    <source>
        <tissue evidence="1">Leaves</tissue>
    </source>
</reference>
<proteinExistence type="predicted"/>